<dbReference type="GO" id="GO:0005507">
    <property type="term" value="F:copper ion binding"/>
    <property type="evidence" value="ECO:0007669"/>
    <property type="project" value="InterPro"/>
</dbReference>
<dbReference type="PANTHER" id="PTHR21320:SF3">
    <property type="entry name" value="CYTOCHROME C OXIDASE ASSEMBLY PROTEIN COX11, MITOCHONDRIAL-RELATED"/>
    <property type="match status" value="1"/>
</dbReference>
<dbReference type="Gene3D" id="2.60.370.10">
    <property type="entry name" value="Ctag/Cox11"/>
    <property type="match status" value="1"/>
</dbReference>
<evidence type="ECO:0000313" key="11">
    <source>
        <dbReference type="EMBL" id="AVP98578.1"/>
    </source>
</evidence>
<feature type="transmembrane region" description="Helical" evidence="10">
    <location>
        <begin position="17"/>
        <end position="36"/>
    </location>
</feature>
<reference evidence="11 12" key="1">
    <citation type="submission" date="2018-03" db="EMBL/GenBank/DDBJ databases">
        <title>Ahniella affigens gen. nov., sp. nov., a gammaproteobacterium isolated from sandy soil near a stream.</title>
        <authorList>
            <person name="Ko Y."/>
            <person name="Kim J.-H."/>
        </authorList>
    </citation>
    <scope>NUCLEOTIDE SEQUENCE [LARGE SCALE GENOMIC DNA]</scope>
    <source>
        <strain evidence="11 12">D13</strain>
    </source>
</reference>
<keyword evidence="12" id="KW-1185">Reference proteome</keyword>
<dbReference type="GO" id="GO:0005886">
    <property type="term" value="C:plasma membrane"/>
    <property type="evidence" value="ECO:0007669"/>
    <property type="project" value="UniProtKB-SubCell"/>
</dbReference>
<dbReference type="OrthoDB" id="9804841at2"/>
<evidence type="ECO:0000256" key="6">
    <source>
        <dbReference type="ARBA" id="ARBA00022968"/>
    </source>
</evidence>
<keyword evidence="8" id="KW-0186">Copper</keyword>
<dbReference type="Proteomes" id="UP000241074">
    <property type="component" value="Chromosome"/>
</dbReference>
<reference evidence="11 12" key="2">
    <citation type="submission" date="2018-03" db="EMBL/GenBank/DDBJ databases">
        <authorList>
            <person name="Keele B.F."/>
        </authorList>
    </citation>
    <scope>NUCLEOTIDE SEQUENCE [LARGE SCALE GENOMIC DNA]</scope>
    <source>
        <strain evidence="11 12">D13</strain>
    </source>
</reference>
<evidence type="ECO:0000256" key="3">
    <source>
        <dbReference type="ARBA" id="ARBA00009620"/>
    </source>
</evidence>
<evidence type="ECO:0000256" key="10">
    <source>
        <dbReference type="SAM" id="Phobius"/>
    </source>
</evidence>
<gene>
    <name evidence="11" type="ORF">C7S18_15895</name>
</gene>
<evidence type="ECO:0000313" key="12">
    <source>
        <dbReference type="Proteomes" id="UP000241074"/>
    </source>
</evidence>
<organism evidence="11 12">
    <name type="scientific">Ahniella affigens</name>
    <dbReference type="NCBI Taxonomy" id="2021234"/>
    <lineage>
        <taxon>Bacteria</taxon>
        <taxon>Pseudomonadati</taxon>
        <taxon>Pseudomonadota</taxon>
        <taxon>Gammaproteobacteria</taxon>
        <taxon>Lysobacterales</taxon>
        <taxon>Rhodanobacteraceae</taxon>
        <taxon>Ahniella</taxon>
    </lineage>
</organism>
<comment type="subcellular location">
    <subcellularLocation>
        <location evidence="2">Cell inner membrane</location>
        <topology evidence="2">Single-pass type II membrane protein</topology>
        <orientation evidence="2">Periplasmic side</orientation>
    </subcellularLocation>
</comment>
<evidence type="ECO:0000256" key="5">
    <source>
        <dbReference type="ARBA" id="ARBA00022692"/>
    </source>
</evidence>
<evidence type="ECO:0000256" key="8">
    <source>
        <dbReference type="ARBA" id="ARBA00023008"/>
    </source>
</evidence>
<keyword evidence="6" id="KW-0735">Signal-anchor</keyword>
<dbReference type="NCBIfam" id="NF003465">
    <property type="entry name" value="PRK05089.1"/>
    <property type="match status" value="1"/>
</dbReference>
<evidence type="ECO:0000256" key="4">
    <source>
        <dbReference type="ARBA" id="ARBA00015384"/>
    </source>
</evidence>
<dbReference type="SUPFAM" id="SSF110111">
    <property type="entry name" value="Ctag/Cox11"/>
    <property type="match status" value="1"/>
</dbReference>
<protein>
    <recommendedName>
        <fullName evidence="4">Cytochrome c oxidase assembly protein CtaG</fullName>
    </recommendedName>
</protein>
<sequence length="191" mass="20946">MSLVTERAQANRRVLKWGLLATVLAFGFGWALVPFYDVLCEQILGIKPTMEAVANPVCADGAKSRKIRIEFDTSVDANLPWQLTAEHSAMEIETCKPATAKFVARNLGAFGMNGQAIFSTAPGESAAYLAKTECFCFTQQHLEAGQSREMPVRFMINDQLPESVETITFRYVFNPVSNYAGNDPVAGTPKS</sequence>
<dbReference type="RefSeq" id="WP_106892499.1">
    <property type="nucleotide sequence ID" value="NZ_CP027860.1"/>
</dbReference>
<evidence type="ECO:0000256" key="9">
    <source>
        <dbReference type="ARBA" id="ARBA00023136"/>
    </source>
</evidence>
<dbReference type="PANTHER" id="PTHR21320">
    <property type="entry name" value="CYTOCHROME C OXIDASE ASSEMBLY PROTEIN COX11-RELATED"/>
    <property type="match status" value="1"/>
</dbReference>
<accession>A0A2P1PUR6</accession>
<keyword evidence="7 10" id="KW-1133">Transmembrane helix</keyword>
<keyword evidence="9 10" id="KW-0472">Membrane</keyword>
<proteinExistence type="inferred from homology"/>
<comment type="similarity">
    <text evidence="3">Belongs to the COX11/CtaG family.</text>
</comment>
<dbReference type="KEGG" id="xba:C7S18_15895"/>
<comment type="function">
    <text evidence="1">Exerts its effect at some terminal stage of cytochrome c oxidase synthesis, probably by being involved in the insertion of the copper B into subunit I.</text>
</comment>
<keyword evidence="5 10" id="KW-0812">Transmembrane</keyword>
<dbReference type="Pfam" id="PF04442">
    <property type="entry name" value="CtaG_Cox11"/>
    <property type="match status" value="1"/>
</dbReference>
<dbReference type="AlphaFoldDB" id="A0A2P1PUR6"/>
<name>A0A2P1PUR6_9GAMM</name>
<dbReference type="EMBL" id="CP027860">
    <property type="protein sequence ID" value="AVP98578.1"/>
    <property type="molecule type" value="Genomic_DNA"/>
</dbReference>
<dbReference type="InterPro" id="IPR023471">
    <property type="entry name" value="CtaG/Cox11_dom_sf"/>
</dbReference>
<evidence type="ECO:0000256" key="1">
    <source>
        <dbReference type="ARBA" id="ARBA00004007"/>
    </source>
</evidence>
<evidence type="ECO:0000256" key="7">
    <source>
        <dbReference type="ARBA" id="ARBA00022989"/>
    </source>
</evidence>
<dbReference type="InterPro" id="IPR007533">
    <property type="entry name" value="Cyt_c_oxidase_assmbl_CtaG"/>
</dbReference>
<evidence type="ECO:0000256" key="2">
    <source>
        <dbReference type="ARBA" id="ARBA00004382"/>
    </source>
</evidence>